<protein>
    <submittedName>
        <fullName evidence="1">Uncharacterized protein</fullName>
    </submittedName>
</protein>
<proteinExistence type="predicted"/>
<dbReference type="AlphaFoldDB" id="A0A6C0JW20"/>
<organism evidence="1">
    <name type="scientific">viral metagenome</name>
    <dbReference type="NCBI Taxonomy" id="1070528"/>
    <lineage>
        <taxon>unclassified sequences</taxon>
        <taxon>metagenomes</taxon>
        <taxon>organismal metagenomes</taxon>
    </lineage>
</organism>
<name>A0A6C0JW20_9ZZZZ</name>
<evidence type="ECO:0000313" key="1">
    <source>
        <dbReference type="EMBL" id="QHU08900.1"/>
    </source>
</evidence>
<accession>A0A6C0JW20</accession>
<sequence length="247" mass="28854">MKIAVVLTGHMRCWNVVYPNFKERILDKYSPDIFIHTWKDEGYWTPQEIKTKSGVQDNTPMIDVNLIKNLLNPIDFVVEDWNEYNAIFDEYAKQFPNFAHKPKNILSMFYKLNAGISLLEKYINITGTQYDLVIRMRSDMILHDELDLSKFDRNVFYTLAHRNHMGQGTGDQIHIGNVFDSIAFAKISCFIPMLYASIGLLCPHVMSVAWLKNRFNWSEFYINKSLQHTPNGEYVLSDELKDVDNRA</sequence>
<reference evidence="1" key="1">
    <citation type="journal article" date="2020" name="Nature">
        <title>Giant virus diversity and host interactions through global metagenomics.</title>
        <authorList>
            <person name="Schulz F."/>
            <person name="Roux S."/>
            <person name="Paez-Espino D."/>
            <person name="Jungbluth S."/>
            <person name="Walsh D.A."/>
            <person name="Denef V.J."/>
            <person name="McMahon K.D."/>
            <person name="Konstantinidis K.T."/>
            <person name="Eloe-Fadrosh E.A."/>
            <person name="Kyrpides N.C."/>
            <person name="Woyke T."/>
        </authorList>
    </citation>
    <scope>NUCLEOTIDE SEQUENCE</scope>
    <source>
        <strain evidence="1">GVMAG-S-1064190-84</strain>
    </source>
</reference>
<dbReference type="EMBL" id="MN740699">
    <property type="protein sequence ID" value="QHU08900.1"/>
    <property type="molecule type" value="Genomic_DNA"/>
</dbReference>